<evidence type="ECO:0000256" key="1">
    <source>
        <dbReference type="ARBA" id="ARBA00022485"/>
    </source>
</evidence>
<keyword evidence="2" id="KW-0479">Metal-binding</keyword>
<dbReference type="PROSITE" id="PS00198">
    <property type="entry name" value="4FE4S_FER_1"/>
    <property type="match status" value="2"/>
</dbReference>
<feature type="domain" description="4Fe-4S ferredoxin-type" evidence="6">
    <location>
        <begin position="56"/>
        <end position="86"/>
    </location>
</feature>
<organism evidence="7 8">
    <name type="scientific">Desulfoplanes formicivorans</name>
    <dbReference type="NCBI Taxonomy" id="1592317"/>
    <lineage>
        <taxon>Bacteria</taxon>
        <taxon>Pseudomonadati</taxon>
        <taxon>Thermodesulfobacteriota</taxon>
        <taxon>Desulfovibrionia</taxon>
        <taxon>Desulfovibrionales</taxon>
        <taxon>Desulfoplanaceae</taxon>
        <taxon>Desulfoplanes</taxon>
    </lineage>
</organism>
<keyword evidence="1" id="KW-0004">4Fe-4S</keyword>
<dbReference type="Pfam" id="PF12838">
    <property type="entry name" value="Fer4_7"/>
    <property type="match status" value="1"/>
</dbReference>
<dbReference type="GO" id="GO:0051539">
    <property type="term" value="F:4 iron, 4 sulfur cluster binding"/>
    <property type="evidence" value="ECO:0007669"/>
    <property type="project" value="UniProtKB-KW"/>
</dbReference>
<evidence type="ECO:0000259" key="6">
    <source>
        <dbReference type="PROSITE" id="PS51379"/>
    </source>
</evidence>
<protein>
    <submittedName>
        <fullName evidence="7">4Fe-4S ferredoxin</fullName>
    </submittedName>
</protein>
<evidence type="ECO:0000256" key="4">
    <source>
        <dbReference type="ARBA" id="ARBA00023004"/>
    </source>
</evidence>
<dbReference type="GO" id="GO:0016651">
    <property type="term" value="F:oxidoreductase activity, acting on NAD(P)H"/>
    <property type="evidence" value="ECO:0007669"/>
    <property type="project" value="InterPro"/>
</dbReference>
<dbReference type="PANTHER" id="PTHR10849">
    <property type="entry name" value="NADH DEHYDROGENASE UBIQUINONE IRON-SULFUR PROTEIN 8, MITOCHONDRIAL"/>
    <property type="match status" value="1"/>
</dbReference>
<evidence type="ECO:0000313" key="8">
    <source>
        <dbReference type="Proteomes" id="UP000095200"/>
    </source>
</evidence>
<name>A0A194AEH0_9BACT</name>
<dbReference type="InterPro" id="IPR010226">
    <property type="entry name" value="NADH_quinone_OxRdtase_chainI"/>
</dbReference>
<dbReference type="SUPFAM" id="SSF54862">
    <property type="entry name" value="4Fe-4S ferredoxins"/>
    <property type="match status" value="1"/>
</dbReference>
<sequence length="164" mass="18543">MTFFEDIRQAIKGLYSLVIGLRITGRALLTKTETVHYPRQTVDNIDTYHGHIEFVPTDAPDHYSKCIACGTCARNCPSGCITVEKAVLPPEIGEDGKPQKPKKAKYPSLFHLDYNYCSLCGHCVENCPTNALRFSTDVYLAGFSREDFEYDLIERSRKALEDKE</sequence>
<dbReference type="OrthoDB" id="9808559at2"/>
<keyword evidence="4" id="KW-0408">Iron</keyword>
<gene>
    <name evidence="7" type="ORF">DPF_1187</name>
</gene>
<keyword evidence="8" id="KW-1185">Reference proteome</keyword>
<dbReference type="STRING" id="1592317.DPF_1187"/>
<dbReference type="AlphaFoldDB" id="A0A194AEH0"/>
<dbReference type="InterPro" id="IPR017896">
    <property type="entry name" value="4Fe4S_Fe-S-bd"/>
</dbReference>
<evidence type="ECO:0000256" key="3">
    <source>
        <dbReference type="ARBA" id="ARBA00022737"/>
    </source>
</evidence>
<comment type="caution">
    <text evidence="7">The sequence shown here is derived from an EMBL/GenBank/DDBJ whole genome shotgun (WGS) entry which is preliminary data.</text>
</comment>
<dbReference type="RefSeq" id="WP_069858041.1">
    <property type="nucleotide sequence ID" value="NZ_BDFE01000015.1"/>
</dbReference>
<dbReference type="EMBL" id="BDFE01000015">
    <property type="protein sequence ID" value="GAU08477.1"/>
    <property type="molecule type" value="Genomic_DNA"/>
</dbReference>
<feature type="domain" description="4Fe-4S ferredoxin-type" evidence="6">
    <location>
        <begin position="108"/>
        <end position="137"/>
    </location>
</feature>
<dbReference type="GO" id="GO:0016020">
    <property type="term" value="C:membrane"/>
    <property type="evidence" value="ECO:0007669"/>
    <property type="project" value="InterPro"/>
</dbReference>
<keyword evidence="3" id="KW-0677">Repeat</keyword>
<reference evidence="8" key="1">
    <citation type="submission" date="2016-06" db="EMBL/GenBank/DDBJ databases">
        <title>Draft genome sequence of Desulfoplanes formicivorans strain Pf12B.</title>
        <authorList>
            <person name="Watanabe M."/>
            <person name="Kojima H."/>
            <person name="Fukui M."/>
        </authorList>
    </citation>
    <scope>NUCLEOTIDE SEQUENCE [LARGE SCALE GENOMIC DNA]</scope>
    <source>
        <strain evidence="8">Pf12B</strain>
    </source>
</reference>
<accession>A0A194AEH0</accession>
<evidence type="ECO:0000313" key="7">
    <source>
        <dbReference type="EMBL" id="GAU08477.1"/>
    </source>
</evidence>
<proteinExistence type="predicted"/>
<dbReference type="Proteomes" id="UP000095200">
    <property type="component" value="Unassembled WGS sequence"/>
</dbReference>
<dbReference type="InterPro" id="IPR017900">
    <property type="entry name" value="4Fe4S_Fe_S_CS"/>
</dbReference>
<dbReference type="PROSITE" id="PS51379">
    <property type="entry name" value="4FE4S_FER_2"/>
    <property type="match status" value="2"/>
</dbReference>
<dbReference type="Gene3D" id="3.30.70.3270">
    <property type="match status" value="1"/>
</dbReference>
<dbReference type="GO" id="GO:0046872">
    <property type="term" value="F:metal ion binding"/>
    <property type="evidence" value="ECO:0007669"/>
    <property type="project" value="UniProtKB-KW"/>
</dbReference>
<keyword evidence="5" id="KW-0411">Iron-sulfur</keyword>
<evidence type="ECO:0000256" key="2">
    <source>
        <dbReference type="ARBA" id="ARBA00022723"/>
    </source>
</evidence>
<evidence type="ECO:0000256" key="5">
    <source>
        <dbReference type="ARBA" id="ARBA00023014"/>
    </source>
</evidence>